<evidence type="ECO:0000256" key="1">
    <source>
        <dbReference type="ARBA" id="ARBA00023125"/>
    </source>
</evidence>
<dbReference type="SUPFAM" id="SSF50249">
    <property type="entry name" value="Nucleic acid-binding proteins"/>
    <property type="match status" value="1"/>
</dbReference>
<dbReference type="RefSeq" id="XP_062623600.1">
    <property type="nucleotide sequence ID" value="XM_062767616.1"/>
</dbReference>
<dbReference type="InterPro" id="IPR000424">
    <property type="entry name" value="Primosome_PriB/ssb"/>
</dbReference>
<organism evidence="2 3">
    <name type="scientific">Vanrija pseudolonga</name>
    <dbReference type="NCBI Taxonomy" id="143232"/>
    <lineage>
        <taxon>Eukaryota</taxon>
        <taxon>Fungi</taxon>
        <taxon>Dikarya</taxon>
        <taxon>Basidiomycota</taxon>
        <taxon>Agaricomycotina</taxon>
        <taxon>Tremellomycetes</taxon>
        <taxon>Trichosporonales</taxon>
        <taxon>Trichosporonaceae</taxon>
        <taxon>Vanrija</taxon>
    </lineage>
</organism>
<dbReference type="CDD" id="cd04496">
    <property type="entry name" value="SSB_OBF"/>
    <property type="match status" value="1"/>
</dbReference>
<dbReference type="AlphaFoldDB" id="A0AAF0Y099"/>
<dbReference type="GeneID" id="87804399"/>
<reference evidence="2" key="1">
    <citation type="submission" date="2023-10" db="EMBL/GenBank/DDBJ databases">
        <authorList>
            <person name="Noh H."/>
        </authorList>
    </citation>
    <scope>NUCLEOTIDE SEQUENCE</scope>
    <source>
        <strain evidence="2">DUCC4014</strain>
    </source>
</reference>
<dbReference type="Pfam" id="PF00436">
    <property type="entry name" value="SSB"/>
    <property type="match status" value="1"/>
</dbReference>
<dbReference type="Proteomes" id="UP000827549">
    <property type="component" value="Chromosome 1"/>
</dbReference>
<gene>
    <name evidence="2" type="ORF">LOC62_01G001142</name>
</gene>
<dbReference type="InterPro" id="IPR012340">
    <property type="entry name" value="NA-bd_OB-fold"/>
</dbReference>
<dbReference type="GO" id="GO:0003697">
    <property type="term" value="F:single-stranded DNA binding"/>
    <property type="evidence" value="ECO:0007669"/>
    <property type="project" value="InterPro"/>
</dbReference>
<dbReference type="EMBL" id="CP086714">
    <property type="protein sequence ID" value="WOO77568.1"/>
    <property type="molecule type" value="Genomic_DNA"/>
</dbReference>
<evidence type="ECO:0000313" key="3">
    <source>
        <dbReference type="Proteomes" id="UP000827549"/>
    </source>
</evidence>
<keyword evidence="1" id="KW-0238">DNA-binding</keyword>
<proteinExistence type="predicted"/>
<keyword evidence="3" id="KW-1185">Reference proteome</keyword>
<sequence length="137" mass="15218">MYRLARPTLNALKAPVGQRNFAKATLLGRLGSSPSVHETQDGRKFVTYNLAVPKPPKRDADGKVVLGPDGFPVRDTNWFTVFNFIPNSVEYLSALQPGTQLLVEANLESRSSTDEAGNHQKDLFLRELSHKIVSKKK</sequence>
<dbReference type="Gene3D" id="2.40.50.140">
    <property type="entry name" value="Nucleic acid-binding proteins"/>
    <property type="match status" value="1"/>
</dbReference>
<evidence type="ECO:0000313" key="2">
    <source>
        <dbReference type="EMBL" id="WOO77568.1"/>
    </source>
</evidence>
<accession>A0AAF0Y099</accession>
<protein>
    <submittedName>
        <fullName evidence="2">Uncharacterized protein</fullName>
    </submittedName>
</protein>
<name>A0AAF0Y099_9TREE</name>